<dbReference type="AlphaFoldDB" id="F5YBX9"/>
<dbReference type="HOGENOM" id="CLU_3174408_0_0_12"/>
<keyword evidence="1" id="KW-0472">Membrane</keyword>
<gene>
    <name evidence="2" type="ordered locus">TREAZ_1827</name>
</gene>
<organism evidence="2 3">
    <name type="scientific">Leadbettera azotonutricia (strain ATCC BAA-888 / DSM 13862 / ZAS-9)</name>
    <name type="common">Treponema azotonutricium</name>
    <dbReference type="NCBI Taxonomy" id="545695"/>
    <lineage>
        <taxon>Bacteria</taxon>
        <taxon>Pseudomonadati</taxon>
        <taxon>Spirochaetota</taxon>
        <taxon>Spirochaetia</taxon>
        <taxon>Spirochaetales</taxon>
        <taxon>Breznakiellaceae</taxon>
        <taxon>Leadbettera</taxon>
    </lineage>
</organism>
<dbReference type="KEGG" id="taz:TREAZ_1827"/>
<feature type="transmembrane region" description="Helical" evidence="1">
    <location>
        <begin position="12"/>
        <end position="32"/>
    </location>
</feature>
<keyword evidence="1" id="KW-0812">Transmembrane</keyword>
<sequence>MVWLFEAGILKVPLRAWGLITAFIIEVYQFGLQVGKARHIRKFLDRN</sequence>
<evidence type="ECO:0000313" key="2">
    <source>
        <dbReference type="EMBL" id="AEF82604.1"/>
    </source>
</evidence>
<keyword evidence="3" id="KW-1185">Reference proteome</keyword>
<evidence type="ECO:0000313" key="3">
    <source>
        <dbReference type="Proteomes" id="UP000009222"/>
    </source>
</evidence>
<evidence type="ECO:0000256" key="1">
    <source>
        <dbReference type="SAM" id="Phobius"/>
    </source>
</evidence>
<reference evidence="3" key="1">
    <citation type="submission" date="2009-12" db="EMBL/GenBank/DDBJ databases">
        <title>Complete sequence of Treponema azotonutricium strain ZAS-9.</title>
        <authorList>
            <person name="Tetu S.G."/>
            <person name="Matson E."/>
            <person name="Ren Q."/>
            <person name="Seshadri R."/>
            <person name="Elbourne L."/>
            <person name="Hassan K.A."/>
            <person name="Durkin A."/>
            <person name="Radune D."/>
            <person name="Mohamoud Y."/>
            <person name="Shay R."/>
            <person name="Jin S."/>
            <person name="Zhang X."/>
            <person name="Lucey K."/>
            <person name="Ballor N.R."/>
            <person name="Ottesen E."/>
            <person name="Rosenthal R."/>
            <person name="Allen A."/>
            <person name="Leadbetter J.R."/>
            <person name="Paulsen I.T."/>
        </authorList>
    </citation>
    <scope>NUCLEOTIDE SEQUENCE [LARGE SCALE GENOMIC DNA]</scope>
    <source>
        <strain evidence="3">ATCC BAA-888 / DSM 13862 / ZAS-9</strain>
    </source>
</reference>
<name>F5YBX9_LEAAZ</name>
<dbReference type="Proteomes" id="UP000009222">
    <property type="component" value="Chromosome"/>
</dbReference>
<keyword evidence="1" id="KW-1133">Transmembrane helix</keyword>
<proteinExistence type="predicted"/>
<protein>
    <submittedName>
        <fullName evidence="2">Uncharacterized protein</fullName>
    </submittedName>
</protein>
<accession>F5YBX9</accession>
<dbReference type="EMBL" id="CP001841">
    <property type="protein sequence ID" value="AEF82604.1"/>
    <property type="molecule type" value="Genomic_DNA"/>
</dbReference>
<reference evidence="2 3" key="2">
    <citation type="journal article" date="2011" name="ISME J.">
        <title>RNA-seq reveals cooperative metabolic interactions between two termite-gut spirochete species in co-culture.</title>
        <authorList>
            <person name="Rosenthal A.Z."/>
            <person name="Matson E.G."/>
            <person name="Eldar A."/>
            <person name="Leadbetter J.R."/>
        </authorList>
    </citation>
    <scope>NUCLEOTIDE SEQUENCE [LARGE SCALE GENOMIC DNA]</scope>
    <source>
        <strain evidence="3">ATCC BAA-888 / DSM 13862 / ZAS-9</strain>
    </source>
</reference>
<dbReference type="InParanoid" id="F5YBX9"/>